<evidence type="ECO:0000313" key="2">
    <source>
        <dbReference type="EMBL" id="KAL1563429.1"/>
    </source>
</evidence>
<comment type="caution">
    <text evidence="2">The sequence shown here is derived from an EMBL/GenBank/DDBJ whole genome shotgun (WGS) entry which is preliminary data.</text>
</comment>
<evidence type="ECO:0000313" key="1">
    <source>
        <dbReference type="EMBL" id="KAL1563427.1"/>
    </source>
</evidence>
<proteinExistence type="predicted"/>
<gene>
    <name evidence="1" type="ORF">AAHA92_05895</name>
    <name evidence="2" type="ORF">AAHA92_05897</name>
</gene>
<dbReference type="Proteomes" id="UP001567538">
    <property type="component" value="Unassembled WGS sequence"/>
</dbReference>
<evidence type="ECO:0000313" key="3">
    <source>
        <dbReference type="Proteomes" id="UP001567538"/>
    </source>
</evidence>
<keyword evidence="3" id="KW-1185">Reference proteome</keyword>
<name>A0ABD1I662_SALDI</name>
<protein>
    <submittedName>
        <fullName evidence="2">Uncharacterized protein</fullName>
    </submittedName>
</protein>
<dbReference type="EMBL" id="JBEAFC010000003">
    <property type="protein sequence ID" value="KAL1563429.1"/>
    <property type="molecule type" value="Genomic_DNA"/>
</dbReference>
<sequence length="67" mass="7342">MRSNCKPNSIFLSPPQTLDLGAGNRPLRLRFGPTPGILVLSSDRKLLFRLEHLNHIAAFCEDGGGKP</sequence>
<accession>A0ABD1I662</accession>
<organism evidence="2 3">
    <name type="scientific">Salvia divinorum</name>
    <name type="common">Maria pastora</name>
    <name type="synonym">Diviner's sage</name>
    <dbReference type="NCBI Taxonomy" id="28513"/>
    <lineage>
        <taxon>Eukaryota</taxon>
        <taxon>Viridiplantae</taxon>
        <taxon>Streptophyta</taxon>
        <taxon>Embryophyta</taxon>
        <taxon>Tracheophyta</taxon>
        <taxon>Spermatophyta</taxon>
        <taxon>Magnoliopsida</taxon>
        <taxon>eudicotyledons</taxon>
        <taxon>Gunneridae</taxon>
        <taxon>Pentapetalae</taxon>
        <taxon>asterids</taxon>
        <taxon>lamiids</taxon>
        <taxon>Lamiales</taxon>
        <taxon>Lamiaceae</taxon>
        <taxon>Nepetoideae</taxon>
        <taxon>Mentheae</taxon>
        <taxon>Salviinae</taxon>
        <taxon>Salvia</taxon>
        <taxon>Salvia subgen. Calosphace</taxon>
    </lineage>
</organism>
<dbReference type="AlphaFoldDB" id="A0ABD1I662"/>
<reference evidence="2 3" key="1">
    <citation type="submission" date="2024-06" db="EMBL/GenBank/DDBJ databases">
        <title>A chromosome level genome sequence of Diviner's sage (Salvia divinorum).</title>
        <authorList>
            <person name="Ford S.A."/>
            <person name="Ro D.-K."/>
            <person name="Ness R.W."/>
            <person name="Phillips M.A."/>
        </authorList>
    </citation>
    <scope>NUCLEOTIDE SEQUENCE [LARGE SCALE GENOMIC DNA]</scope>
    <source>
        <strain evidence="2">SAF-2024a</strain>
        <tissue evidence="2">Leaf</tissue>
    </source>
</reference>
<dbReference type="EMBL" id="JBEAFC010000003">
    <property type="protein sequence ID" value="KAL1563427.1"/>
    <property type="molecule type" value="Genomic_DNA"/>
</dbReference>